<dbReference type="Gene3D" id="1.20.5.170">
    <property type="match status" value="1"/>
</dbReference>
<dbReference type="InterPro" id="IPR046347">
    <property type="entry name" value="bZIP_sf"/>
</dbReference>
<feature type="region of interest" description="Disordered" evidence="1">
    <location>
        <begin position="74"/>
        <end position="98"/>
    </location>
</feature>
<keyword evidence="4" id="KW-1185">Reference proteome</keyword>
<dbReference type="SUPFAM" id="SSF57959">
    <property type="entry name" value="Leucine zipper domain"/>
    <property type="match status" value="1"/>
</dbReference>
<dbReference type="RefSeq" id="XP_066081446.1">
    <property type="nucleotide sequence ID" value="XM_066225349.1"/>
</dbReference>
<sequence length="98" mass="11056">MSSKQFSTGETASSSDQTALAMKREKDKIWAREKRRREAAHIRELKTKISELSSQETALQSDNERLEAELASIEAMNDHLRASDSQDSSAKERSTDQV</sequence>
<feature type="compositionally biased region" description="Basic and acidic residues" evidence="1">
    <location>
        <begin position="76"/>
        <end position="98"/>
    </location>
</feature>
<dbReference type="InterPro" id="IPR004827">
    <property type="entry name" value="bZIP"/>
</dbReference>
<dbReference type="GO" id="GO:0003700">
    <property type="term" value="F:DNA-binding transcription factor activity"/>
    <property type="evidence" value="ECO:0007669"/>
    <property type="project" value="InterPro"/>
</dbReference>
<feature type="compositionally biased region" description="Basic and acidic residues" evidence="1">
    <location>
        <begin position="22"/>
        <end position="32"/>
    </location>
</feature>
<dbReference type="AlphaFoldDB" id="A0AAX4KC24"/>
<evidence type="ECO:0000313" key="3">
    <source>
        <dbReference type="EMBL" id="WWD03479.1"/>
    </source>
</evidence>
<feature type="compositionally biased region" description="Polar residues" evidence="1">
    <location>
        <begin position="1"/>
        <end position="18"/>
    </location>
</feature>
<evidence type="ECO:0000256" key="1">
    <source>
        <dbReference type="SAM" id="MobiDB-lite"/>
    </source>
</evidence>
<dbReference type="Proteomes" id="UP001358614">
    <property type="component" value="Chromosome 1"/>
</dbReference>
<proteinExistence type="predicted"/>
<protein>
    <recommendedName>
        <fullName evidence="2">BZIP domain-containing protein</fullName>
    </recommendedName>
</protein>
<dbReference type="KEGG" id="ker:91100335"/>
<gene>
    <name evidence="3" type="ORF">V865_001531</name>
</gene>
<organism evidence="3 4">
    <name type="scientific">Kwoniella europaea PYCC6329</name>
    <dbReference type="NCBI Taxonomy" id="1423913"/>
    <lineage>
        <taxon>Eukaryota</taxon>
        <taxon>Fungi</taxon>
        <taxon>Dikarya</taxon>
        <taxon>Basidiomycota</taxon>
        <taxon>Agaricomycotina</taxon>
        <taxon>Tremellomycetes</taxon>
        <taxon>Tremellales</taxon>
        <taxon>Cryptococcaceae</taxon>
        <taxon>Kwoniella</taxon>
    </lineage>
</organism>
<dbReference type="PROSITE" id="PS50217">
    <property type="entry name" value="BZIP"/>
    <property type="match status" value="1"/>
</dbReference>
<accession>A0AAX4KC24</accession>
<dbReference type="EMBL" id="CP144089">
    <property type="protein sequence ID" value="WWD03479.1"/>
    <property type="molecule type" value="Genomic_DNA"/>
</dbReference>
<evidence type="ECO:0000259" key="2">
    <source>
        <dbReference type="PROSITE" id="PS50217"/>
    </source>
</evidence>
<feature type="region of interest" description="Disordered" evidence="1">
    <location>
        <begin position="1"/>
        <end position="32"/>
    </location>
</feature>
<dbReference type="GeneID" id="91100335"/>
<reference evidence="3 4" key="1">
    <citation type="submission" date="2024-01" db="EMBL/GenBank/DDBJ databases">
        <title>Comparative genomics of Cryptococcus and Kwoniella reveals pathogenesis evolution and contrasting modes of karyotype evolution via chromosome fusion or intercentromeric recombination.</title>
        <authorList>
            <person name="Coelho M.A."/>
            <person name="David-Palma M."/>
            <person name="Shea T."/>
            <person name="Bowers K."/>
            <person name="McGinley-Smith S."/>
            <person name="Mohammad A.W."/>
            <person name="Gnirke A."/>
            <person name="Yurkov A.M."/>
            <person name="Nowrousian M."/>
            <person name="Sun S."/>
            <person name="Cuomo C.A."/>
            <person name="Heitman J."/>
        </authorList>
    </citation>
    <scope>NUCLEOTIDE SEQUENCE [LARGE SCALE GENOMIC DNA]</scope>
    <source>
        <strain evidence="3 4">PYCC6329</strain>
    </source>
</reference>
<name>A0AAX4KC24_9TREE</name>
<evidence type="ECO:0000313" key="4">
    <source>
        <dbReference type="Proteomes" id="UP001358614"/>
    </source>
</evidence>
<feature type="domain" description="BZIP" evidence="2">
    <location>
        <begin position="23"/>
        <end position="80"/>
    </location>
</feature>